<keyword evidence="1 5" id="KW-0805">Transcription regulation</keyword>
<keyword evidence="9" id="KW-0648">Protein biosynthesis</keyword>
<evidence type="ECO:0000313" key="9">
    <source>
        <dbReference type="EMBL" id="UTJ05508.1"/>
    </source>
</evidence>
<accession>A0ABY5E375</accession>
<reference evidence="9" key="1">
    <citation type="submission" date="2022-07" db="EMBL/GenBank/DDBJ databases">
        <title>Arcobacter roscoffensis sp. nov., a marine bacterium isolated from coastal seawater collected from Roscoff, France.</title>
        <authorList>
            <person name="Pascual J."/>
            <person name="Lepeaux C."/>
            <person name="Methner A."/>
            <person name="Overmann J."/>
        </authorList>
    </citation>
    <scope>NUCLEOTIDE SEQUENCE</scope>
    <source>
        <strain evidence="9">ARW1-2F2</strain>
    </source>
</reference>
<evidence type="ECO:0000259" key="7">
    <source>
        <dbReference type="Pfam" id="PF01272"/>
    </source>
</evidence>
<dbReference type="InterPro" id="IPR023459">
    <property type="entry name" value="Tscrpt_elong_fac_GreA/B_fam"/>
</dbReference>
<evidence type="ECO:0000259" key="8">
    <source>
        <dbReference type="Pfam" id="PF03449"/>
    </source>
</evidence>
<dbReference type="Proteomes" id="UP001060012">
    <property type="component" value="Chromosome"/>
</dbReference>
<proteinExistence type="inferred from homology"/>
<dbReference type="NCBIfam" id="TIGR01462">
    <property type="entry name" value="greA"/>
    <property type="match status" value="1"/>
</dbReference>
<organism evidence="9 10">
    <name type="scientific">Arcobacter roscoffensis</name>
    <dbReference type="NCBI Taxonomy" id="2961520"/>
    <lineage>
        <taxon>Bacteria</taxon>
        <taxon>Pseudomonadati</taxon>
        <taxon>Campylobacterota</taxon>
        <taxon>Epsilonproteobacteria</taxon>
        <taxon>Campylobacterales</taxon>
        <taxon>Arcobacteraceae</taxon>
        <taxon>Arcobacter</taxon>
    </lineage>
</organism>
<dbReference type="RefSeq" id="WP_254575689.1">
    <property type="nucleotide sequence ID" value="NZ_CP100595.1"/>
</dbReference>
<comment type="similarity">
    <text evidence="5 6">Belongs to the GreA/GreB family.</text>
</comment>
<comment type="function">
    <text evidence="4 5 6">Necessary for efficient RNA polymerase transcription elongation past template-encoded arresting sites. The arresting sites in DNA have the property of trapping a certain fraction of elongating RNA polymerases that pass through, resulting in locked ternary complexes. Cleavage of the nascent transcript by cleavage factors such as GreA or GreB allows the resumption of elongation from the new 3'terminus. GreA releases sequences of 2 to 3 nucleotides.</text>
</comment>
<dbReference type="InterPro" id="IPR036805">
    <property type="entry name" value="Tscrpt_elong_fac_GreA/B_N_sf"/>
</dbReference>
<keyword evidence="3 5" id="KW-0804">Transcription</keyword>
<protein>
    <recommendedName>
        <fullName evidence="5 6">Transcription elongation factor GreA</fullName>
    </recommendedName>
    <alternativeName>
        <fullName evidence="5">Transcript cleavage factor GreA</fullName>
    </alternativeName>
</protein>
<evidence type="ECO:0000256" key="6">
    <source>
        <dbReference type="RuleBase" id="RU000556"/>
    </source>
</evidence>
<dbReference type="Gene3D" id="3.10.50.30">
    <property type="entry name" value="Transcription elongation factor, GreA/GreB, C-terminal domain"/>
    <property type="match status" value="1"/>
</dbReference>
<dbReference type="SUPFAM" id="SSF46557">
    <property type="entry name" value="GreA transcript cleavage protein, N-terminal domain"/>
    <property type="match status" value="1"/>
</dbReference>
<evidence type="ECO:0000256" key="3">
    <source>
        <dbReference type="ARBA" id="ARBA00023163"/>
    </source>
</evidence>
<dbReference type="PANTHER" id="PTHR30437:SF4">
    <property type="entry name" value="TRANSCRIPTION ELONGATION FACTOR GREA"/>
    <property type="match status" value="1"/>
</dbReference>
<dbReference type="EMBL" id="CP100595">
    <property type="protein sequence ID" value="UTJ05508.1"/>
    <property type="molecule type" value="Genomic_DNA"/>
</dbReference>
<dbReference type="Pfam" id="PF03449">
    <property type="entry name" value="GreA_GreB_N"/>
    <property type="match status" value="1"/>
</dbReference>
<dbReference type="InterPro" id="IPR022691">
    <property type="entry name" value="Tscrpt_elong_fac_GreA/B_N"/>
</dbReference>
<dbReference type="HAMAP" id="MF_00105">
    <property type="entry name" value="GreA_GreB"/>
    <property type="match status" value="1"/>
</dbReference>
<feature type="domain" description="Transcription elongation factor GreA/GreB N-terminal" evidence="8">
    <location>
        <begin position="6"/>
        <end position="74"/>
    </location>
</feature>
<dbReference type="InterPro" id="IPR001437">
    <property type="entry name" value="Tscrpt_elong_fac_GreA/B_C"/>
</dbReference>
<dbReference type="Gene3D" id="1.10.287.180">
    <property type="entry name" value="Transcription elongation factor, GreA/GreB, N-terminal domain"/>
    <property type="match status" value="1"/>
</dbReference>
<name>A0ABY5E375_9BACT</name>
<dbReference type="Pfam" id="PF01272">
    <property type="entry name" value="GreA_GreB"/>
    <property type="match status" value="1"/>
</dbReference>
<dbReference type="InterPro" id="IPR036953">
    <property type="entry name" value="GreA/GreB_C_sf"/>
</dbReference>
<gene>
    <name evidence="5" type="primary">greA</name>
    <name evidence="9" type="ORF">NJU99_09545</name>
</gene>
<keyword evidence="2 5" id="KW-0238">DNA-binding</keyword>
<dbReference type="InterPro" id="IPR028624">
    <property type="entry name" value="Tscrpt_elong_fac_GreA/B"/>
</dbReference>
<dbReference type="SUPFAM" id="SSF54534">
    <property type="entry name" value="FKBP-like"/>
    <property type="match status" value="1"/>
</dbReference>
<evidence type="ECO:0000256" key="4">
    <source>
        <dbReference type="ARBA" id="ARBA00024916"/>
    </source>
</evidence>
<keyword evidence="9" id="KW-0251">Elongation factor</keyword>
<dbReference type="PANTHER" id="PTHR30437">
    <property type="entry name" value="TRANSCRIPTION ELONGATION FACTOR GREA"/>
    <property type="match status" value="1"/>
</dbReference>
<dbReference type="GO" id="GO:0003746">
    <property type="term" value="F:translation elongation factor activity"/>
    <property type="evidence" value="ECO:0007669"/>
    <property type="project" value="UniProtKB-KW"/>
</dbReference>
<evidence type="ECO:0000256" key="5">
    <source>
        <dbReference type="HAMAP-Rule" id="MF_00105"/>
    </source>
</evidence>
<dbReference type="PIRSF" id="PIRSF006092">
    <property type="entry name" value="GreA_GreB"/>
    <property type="match status" value="1"/>
</dbReference>
<evidence type="ECO:0000256" key="1">
    <source>
        <dbReference type="ARBA" id="ARBA00023015"/>
    </source>
</evidence>
<sequence>MKKELISLNGYDKILKEFKDLLQNQKPYWVKEKQIAAQHGDRSENAEYISAKEQIRNIDKRLRFLDKIINNSEVIDITTLNHQKVNFGSHVKLLDLENNETKEFTIVGTYETNPSANRISIKSPLGKALFGKSIDDEFEFSINSKIFEYEIIEIKMASLS</sequence>
<feature type="domain" description="Transcription elongation factor GreA/GreB C-terminal" evidence="7">
    <location>
        <begin position="82"/>
        <end position="155"/>
    </location>
</feature>
<evidence type="ECO:0000256" key="2">
    <source>
        <dbReference type="ARBA" id="ARBA00023125"/>
    </source>
</evidence>
<evidence type="ECO:0000313" key="10">
    <source>
        <dbReference type="Proteomes" id="UP001060012"/>
    </source>
</evidence>
<dbReference type="InterPro" id="IPR006359">
    <property type="entry name" value="Tscrpt_elong_fac_GreA"/>
</dbReference>
<keyword evidence="10" id="KW-1185">Reference proteome</keyword>